<dbReference type="OrthoDB" id="9782972at2"/>
<evidence type="ECO:0000313" key="2">
    <source>
        <dbReference type="EMBL" id="ADV26156.1"/>
    </source>
</evidence>
<accession>E6WPX8</accession>
<gene>
    <name evidence="2" type="ordered locus">Psesu_0294</name>
</gene>
<dbReference type="SUPFAM" id="SSF51338">
    <property type="entry name" value="Composite domain of metallo-dependent hydrolases"/>
    <property type="match status" value="1"/>
</dbReference>
<dbReference type="PANTHER" id="PTHR43135">
    <property type="entry name" value="ALPHA-D-RIBOSE 1-METHYLPHOSPHONATE 5-TRIPHOSPHATE DIPHOSPHATASE"/>
    <property type="match status" value="1"/>
</dbReference>
<name>E6WPX8_PSEUU</name>
<dbReference type="RefSeq" id="WP_013533986.1">
    <property type="nucleotide sequence ID" value="NC_014924.1"/>
</dbReference>
<dbReference type="GO" id="GO:0016810">
    <property type="term" value="F:hydrolase activity, acting on carbon-nitrogen (but not peptide) bonds"/>
    <property type="evidence" value="ECO:0007669"/>
    <property type="project" value="InterPro"/>
</dbReference>
<keyword evidence="2" id="KW-0378">Hydrolase</keyword>
<dbReference type="Gene3D" id="3.20.20.140">
    <property type="entry name" value="Metal-dependent hydrolases"/>
    <property type="match status" value="1"/>
</dbReference>
<protein>
    <submittedName>
        <fullName evidence="2">Amidohydrolase</fullName>
    </submittedName>
</protein>
<dbReference type="InterPro" id="IPR057744">
    <property type="entry name" value="OTAase-like"/>
</dbReference>
<dbReference type="InterPro" id="IPR051781">
    <property type="entry name" value="Metallo-dep_Hydrolase"/>
</dbReference>
<reference evidence="2 3" key="1">
    <citation type="submission" date="2011-01" db="EMBL/GenBank/DDBJ databases">
        <title>Complete sequence of Pseudoxanthomonas suwonensis 11-1.</title>
        <authorList>
            <consortium name="US DOE Joint Genome Institute"/>
            <person name="Lucas S."/>
            <person name="Copeland A."/>
            <person name="Lapidus A."/>
            <person name="Cheng J.-F."/>
            <person name="Goodwin L."/>
            <person name="Pitluck S."/>
            <person name="Teshima H."/>
            <person name="Detter J.C."/>
            <person name="Han C."/>
            <person name="Tapia R."/>
            <person name="Land M."/>
            <person name="Hauser L."/>
            <person name="Kyrpides N."/>
            <person name="Ivanova N."/>
            <person name="Ovchinnikova G."/>
            <person name="Siebers A.K."/>
            <person name="Allgaier M."/>
            <person name="Thelen M.P."/>
            <person name="Hugenholtz P."/>
            <person name="Gladden J."/>
            <person name="Woyke T."/>
        </authorList>
    </citation>
    <scope>NUCLEOTIDE SEQUENCE [LARGE SCALE GENOMIC DNA]</scope>
    <source>
        <strain evidence="3">11-1</strain>
    </source>
</reference>
<dbReference type="HOGENOM" id="CLU_023620_2_2_6"/>
<keyword evidence="3" id="KW-1185">Reference proteome</keyword>
<dbReference type="InterPro" id="IPR006680">
    <property type="entry name" value="Amidohydro-rel"/>
</dbReference>
<dbReference type="SUPFAM" id="SSF51556">
    <property type="entry name" value="Metallo-dependent hydrolases"/>
    <property type="match status" value="1"/>
</dbReference>
<dbReference type="eggNOG" id="COG1228">
    <property type="taxonomic scope" value="Bacteria"/>
</dbReference>
<dbReference type="InterPro" id="IPR011059">
    <property type="entry name" value="Metal-dep_hydrolase_composite"/>
</dbReference>
<evidence type="ECO:0000313" key="3">
    <source>
        <dbReference type="Proteomes" id="UP000008632"/>
    </source>
</evidence>
<dbReference type="Proteomes" id="UP000008632">
    <property type="component" value="Chromosome"/>
</dbReference>
<evidence type="ECO:0000259" key="1">
    <source>
        <dbReference type="Pfam" id="PF01979"/>
    </source>
</evidence>
<feature type="domain" description="Amidohydrolase-related" evidence="1">
    <location>
        <begin position="95"/>
        <end position="439"/>
    </location>
</feature>
<dbReference type="InterPro" id="IPR032466">
    <property type="entry name" value="Metal_Hydrolase"/>
</dbReference>
<dbReference type="Gene3D" id="2.30.40.10">
    <property type="entry name" value="Urease, subunit C, domain 1"/>
    <property type="match status" value="1"/>
</dbReference>
<dbReference type="PANTHER" id="PTHR43135:SF3">
    <property type="entry name" value="ALPHA-D-RIBOSE 1-METHYLPHOSPHONATE 5-TRIPHOSPHATE DIPHOSPHATASE"/>
    <property type="match status" value="1"/>
</dbReference>
<dbReference type="AlphaFoldDB" id="E6WPX8"/>
<dbReference type="Pfam" id="PF01979">
    <property type="entry name" value="Amidohydro_1"/>
    <property type="match status" value="1"/>
</dbReference>
<dbReference type="KEGG" id="psu:Psesu_0294"/>
<dbReference type="CDD" id="cd01299">
    <property type="entry name" value="Met_dep_hydrolase_A"/>
    <property type="match status" value="1"/>
</dbReference>
<dbReference type="EMBL" id="CP002446">
    <property type="protein sequence ID" value="ADV26156.1"/>
    <property type="molecule type" value="Genomic_DNA"/>
</dbReference>
<organism evidence="2 3">
    <name type="scientific">Pseudoxanthomonas suwonensis (strain 11-1)</name>
    <dbReference type="NCBI Taxonomy" id="743721"/>
    <lineage>
        <taxon>Bacteria</taxon>
        <taxon>Pseudomonadati</taxon>
        <taxon>Pseudomonadota</taxon>
        <taxon>Gammaproteobacteria</taxon>
        <taxon>Lysobacterales</taxon>
        <taxon>Lysobacteraceae</taxon>
        <taxon>Pseudoxanthomonas</taxon>
    </lineage>
</organism>
<dbReference type="STRING" id="743721.Psesu_0294"/>
<sequence>MSIRTAPSRAASLLACLVLPPRAVLLIIVLLSLHAGLAQAETVYVRAGRMLDVESGRLLEDRAILVEDGRIARIEPAAALPPPPGARVHDLSGYTVLPGLMDAHTHLVGDAGKHGYAGLGDSLPTSTLYGAANARATLLAGFTTVRDLGGPGFADVALRDAIAAGVVDGPRIIAAGPAIGITGGHCSDDNLLPFERKSQGEGVADGPWEVRRQVRRNIKYGVDLIKTCSTGGVLSKGTEVGAPQYTVEELRALVEEAHSHGRKVASHAHGASGIRNALEAGVDSIEHASFIDDAGIALAKKNGAVLVMDIYNTEFILGEGEKAGILPGSLEKERRTGGIQRENFRRAHQAGVAIAFGTDAGVYPHGQNARQFSRMVRFGMTPLQAIRAATLGTARLFGIEGEAGALRPGLQADLVAVAGDPLQDVSVLEDARFVMKQGRVYRAPDSAAP</sequence>
<proteinExistence type="predicted"/>